<dbReference type="OMA" id="TIPERRY"/>
<keyword evidence="10" id="KW-1185">Reference proteome</keyword>
<keyword evidence="3 6" id="KW-0378">Hydrolase</keyword>
<feature type="active site" description="Charge relay system" evidence="5">
    <location>
        <position position="459"/>
    </location>
</feature>
<evidence type="ECO:0000256" key="5">
    <source>
        <dbReference type="PIRSR" id="PIRSR600997-1"/>
    </source>
</evidence>
<evidence type="ECO:0000313" key="9">
    <source>
        <dbReference type="EnsemblMetazoa" id="XP_038046537.1"/>
    </source>
</evidence>
<dbReference type="Pfam" id="PF00135">
    <property type="entry name" value="COesterase"/>
    <property type="match status" value="1"/>
</dbReference>
<dbReference type="GO" id="GO:0003990">
    <property type="term" value="F:acetylcholinesterase activity"/>
    <property type="evidence" value="ECO:0007669"/>
    <property type="project" value="TreeGrafter"/>
</dbReference>
<evidence type="ECO:0000256" key="6">
    <source>
        <dbReference type="RuleBase" id="RU361235"/>
    </source>
</evidence>
<keyword evidence="4" id="KW-1015">Disulfide bond</keyword>
<keyword evidence="7" id="KW-0812">Transmembrane</keyword>
<dbReference type="PANTHER" id="PTHR43918:SF4">
    <property type="entry name" value="CARBOXYLIC ESTER HYDROLASE"/>
    <property type="match status" value="1"/>
</dbReference>
<dbReference type="FunFam" id="3.40.50.1820:FF:000128">
    <property type="entry name" value="Carboxylic ester hydrolase"/>
    <property type="match status" value="1"/>
</dbReference>
<dbReference type="EC" id="3.1.1.-" evidence="6"/>
<dbReference type="GO" id="GO:0019695">
    <property type="term" value="P:choline metabolic process"/>
    <property type="evidence" value="ECO:0007669"/>
    <property type="project" value="TreeGrafter"/>
</dbReference>
<dbReference type="PANTHER" id="PTHR43918">
    <property type="entry name" value="ACETYLCHOLINESTERASE"/>
    <property type="match status" value="1"/>
</dbReference>
<dbReference type="InterPro" id="IPR019826">
    <property type="entry name" value="Carboxylesterase_B_AS"/>
</dbReference>
<evidence type="ECO:0000259" key="8">
    <source>
        <dbReference type="Pfam" id="PF00135"/>
    </source>
</evidence>
<organism evidence="9 10">
    <name type="scientific">Patiria miniata</name>
    <name type="common">Bat star</name>
    <name type="synonym">Asterina miniata</name>
    <dbReference type="NCBI Taxonomy" id="46514"/>
    <lineage>
        <taxon>Eukaryota</taxon>
        <taxon>Metazoa</taxon>
        <taxon>Echinodermata</taxon>
        <taxon>Eleutherozoa</taxon>
        <taxon>Asterozoa</taxon>
        <taxon>Asteroidea</taxon>
        <taxon>Valvatacea</taxon>
        <taxon>Valvatida</taxon>
        <taxon>Asterinidae</taxon>
        <taxon>Patiria</taxon>
    </lineage>
</organism>
<dbReference type="OrthoDB" id="3200163at2759"/>
<dbReference type="AlphaFoldDB" id="A0A913Z491"/>
<evidence type="ECO:0000256" key="3">
    <source>
        <dbReference type="ARBA" id="ARBA00022801"/>
    </source>
</evidence>
<evidence type="ECO:0000256" key="1">
    <source>
        <dbReference type="ARBA" id="ARBA00005964"/>
    </source>
</evidence>
<keyword evidence="6" id="KW-0732">Signal</keyword>
<feature type="active site" description="Acyl-ester intermediate" evidence="5">
    <location>
        <position position="214"/>
    </location>
</feature>
<dbReference type="Gene3D" id="3.40.50.1820">
    <property type="entry name" value="alpha/beta hydrolase"/>
    <property type="match status" value="1"/>
</dbReference>
<proteinExistence type="inferred from homology"/>
<feature type="signal peptide" evidence="6">
    <location>
        <begin position="1"/>
        <end position="20"/>
    </location>
</feature>
<dbReference type="Proteomes" id="UP000887568">
    <property type="component" value="Unplaced"/>
</dbReference>
<protein>
    <recommendedName>
        <fullName evidence="6">Carboxylic ester hydrolase</fullName>
        <ecNumber evidence="6">3.1.1.-</ecNumber>
    </recommendedName>
</protein>
<keyword evidence="7" id="KW-1133">Transmembrane helix</keyword>
<evidence type="ECO:0000256" key="4">
    <source>
        <dbReference type="ARBA" id="ARBA00023157"/>
    </source>
</evidence>
<dbReference type="RefSeq" id="XP_038046537.1">
    <property type="nucleotide sequence ID" value="XM_038190609.1"/>
</dbReference>
<dbReference type="GO" id="GO:0005886">
    <property type="term" value="C:plasma membrane"/>
    <property type="evidence" value="ECO:0007669"/>
    <property type="project" value="TreeGrafter"/>
</dbReference>
<evidence type="ECO:0000313" key="10">
    <source>
        <dbReference type="Proteomes" id="UP000887568"/>
    </source>
</evidence>
<dbReference type="EnsemblMetazoa" id="XM_038190609.1">
    <property type="protein sequence ID" value="XP_038046537.1"/>
    <property type="gene ID" value="LOC119720771"/>
</dbReference>
<name>A0A913Z491_PATMI</name>
<dbReference type="InterPro" id="IPR002018">
    <property type="entry name" value="CarbesteraseB"/>
</dbReference>
<evidence type="ECO:0000256" key="7">
    <source>
        <dbReference type="SAM" id="Phobius"/>
    </source>
</evidence>
<sequence length="627" mass="69402">MGNRYIALVALAVFLAQTKALDQPTVVVEQGVLVGTTETFEESQFIRVNKTIDVFKGIPFAEPPVGPLRFRPPVAKEPWVGTYDATYFRDACMQDPSAVRNAPVNEECLHLNIYVPSPALSEGAAVMVWIHGGGFSFGSSRELLYQGQSLVASGDVIVVSINYRLNVFGFLTTGDEALPGKVGLLDQVLALEWIKKNIAAFGGDRNRVTIFGQSAGSASVNFHILSQLSEGLFDRAIMQSGAAFSPWGFSEDMERLRKQAFEIGKKLGCGVSESTALVNCLRDKNATDLYRAIDVNNVFSAVVVDGRFLIDTPEALYATGRYNHVDLLLGTNKDEGTLFLVGQPRFSDYVNSEEPPALSRQDFDELIDSEFFLDGKMKPVDDAIRMQYIDWSKADFSDHDYYHSYVAFATDFYFASGADRVARFHFHGNDSVFMYEMTHVPSVSIYNLQGGPGWLGCGHGEDISFVFGLPFISNMAPLYAAFKDEERGLAVEFMEFWTTFAKTGNPGVQTQGSLPDSQRTFWPRFTVPELEYKELSLNMNTSRALKSQQSYFWNSYVIELNNMLVPEARTTVGSRPNVGSGVNIAAFVLAGVLFVVVVIGLVALILSKKRKAVRSQQSTSDQVPLWM</sequence>
<keyword evidence="7" id="KW-0472">Membrane</keyword>
<feature type="active site" description="Charge relay system" evidence="5">
    <location>
        <position position="335"/>
    </location>
</feature>
<dbReference type="SUPFAM" id="SSF53474">
    <property type="entry name" value="alpha/beta-Hydrolases"/>
    <property type="match status" value="1"/>
</dbReference>
<dbReference type="GO" id="GO:0005615">
    <property type="term" value="C:extracellular space"/>
    <property type="evidence" value="ECO:0007669"/>
    <property type="project" value="TreeGrafter"/>
</dbReference>
<feature type="transmembrane region" description="Helical" evidence="7">
    <location>
        <begin position="584"/>
        <end position="606"/>
    </location>
</feature>
<evidence type="ECO:0000256" key="2">
    <source>
        <dbReference type="ARBA" id="ARBA00022487"/>
    </source>
</evidence>
<reference evidence="9" key="1">
    <citation type="submission" date="2022-11" db="UniProtKB">
        <authorList>
            <consortium name="EnsemblMetazoa"/>
        </authorList>
    </citation>
    <scope>IDENTIFICATION</scope>
</reference>
<dbReference type="InterPro" id="IPR050654">
    <property type="entry name" value="AChE-related_enzymes"/>
</dbReference>
<feature type="domain" description="Carboxylesterase type B" evidence="8">
    <location>
        <begin position="23"/>
        <end position="553"/>
    </location>
</feature>
<keyword evidence="2" id="KW-0719">Serine esterase</keyword>
<dbReference type="PRINTS" id="PR00878">
    <property type="entry name" value="CHOLNESTRASE"/>
</dbReference>
<dbReference type="InterPro" id="IPR000997">
    <property type="entry name" value="Cholinesterase"/>
</dbReference>
<dbReference type="GO" id="GO:0006581">
    <property type="term" value="P:acetylcholine catabolic process"/>
    <property type="evidence" value="ECO:0007669"/>
    <property type="project" value="TreeGrafter"/>
</dbReference>
<dbReference type="InterPro" id="IPR029058">
    <property type="entry name" value="AB_hydrolase_fold"/>
</dbReference>
<feature type="chain" id="PRO_5038163054" description="Carboxylic ester hydrolase" evidence="6">
    <location>
        <begin position="21"/>
        <end position="627"/>
    </location>
</feature>
<dbReference type="GeneID" id="119720771"/>
<comment type="similarity">
    <text evidence="1 6">Belongs to the type-B carboxylesterase/lipase family.</text>
</comment>
<dbReference type="PROSITE" id="PS00122">
    <property type="entry name" value="CARBOXYLESTERASE_B_1"/>
    <property type="match status" value="1"/>
</dbReference>
<accession>A0A913Z491</accession>